<accession>A0A2W5QB97</accession>
<dbReference type="GO" id="GO:0006171">
    <property type="term" value="P:cAMP biosynthetic process"/>
    <property type="evidence" value="ECO:0007669"/>
    <property type="project" value="TreeGrafter"/>
</dbReference>
<evidence type="ECO:0000256" key="7">
    <source>
        <dbReference type="SAM" id="Phobius"/>
    </source>
</evidence>
<comment type="caution">
    <text evidence="9">The sequence shown here is derived from an EMBL/GenBank/DDBJ whole genome shotgun (WGS) entry which is preliminary data.</text>
</comment>
<dbReference type="FunFam" id="3.30.70.1230:FF:000016">
    <property type="entry name" value="Adenylate/guanylate cyclase domain-containing protein"/>
    <property type="match status" value="1"/>
</dbReference>
<evidence type="ECO:0000256" key="6">
    <source>
        <dbReference type="ARBA" id="ARBA00023136"/>
    </source>
</evidence>
<evidence type="ECO:0000313" key="10">
    <source>
        <dbReference type="Proteomes" id="UP000249417"/>
    </source>
</evidence>
<dbReference type="EMBL" id="QFQB01000003">
    <property type="protein sequence ID" value="PZQ48680.1"/>
    <property type="molecule type" value="Genomic_DNA"/>
</dbReference>
<keyword evidence="5 7" id="KW-1133">Transmembrane helix</keyword>
<comment type="subcellular location">
    <subcellularLocation>
        <location evidence="1">Cell envelope</location>
    </subcellularLocation>
</comment>
<dbReference type="PROSITE" id="PS50125">
    <property type="entry name" value="GUANYLATE_CYCLASE_2"/>
    <property type="match status" value="1"/>
</dbReference>
<dbReference type="Proteomes" id="UP000249417">
    <property type="component" value="Unassembled WGS sequence"/>
</dbReference>
<dbReference type="PANTHER" id="PTHR43081:SF1">
    <property type="entry name" value="ADENYLATE CYCLASE, TERMINAL-DIFFERENTIATION SPECIFIC"/>
    <property type="match status" value="1"/>
</dbReference>
<sequence>MMRLLINKWTHICVLLALLVGALYFSGSDLELRKRLQYATFDTYNKLNPRPASDRVAIIDLDEQSLQKLGQWPFPRTVMAQMVTTLKELGAKVIAFDIVFAEPDRTSPARVAKTLPEEETYSSARSALAALPDNDATFAKAIQDAGNVVTGFTRARPEETLRKPYQAAKPTFLLKDKTPFLEDTFGAPGIAENLPEFSSAAAGNGSFMATPDVDGIIRQVSLFVRYPSEKTAGFVPELYPMLGLEALRVDINPKSRLLVKQNKDKGALDTAYTINIADFQIPVESDGKLWVYYRHIDHNEYISAQKLFDPAQLEELRKRIDGKIVFIGTSAEGLRDIRSTPLDIFVPGVEVHVNVVEQILQGKFLKRPEIIKGVEASIIGVAGLLIILLAPFMNVIVLGVLTCGLMGGMFFGSWEMYKDMGILLDPVYPSLALSVLFLVSSLLSYVRSEAEREQVRQAFGHYISPTFMAELAKDPDKLKLGGEVRDLTVMFTDIRSFTTISESLTPEELIHLMNDFLTPMSDLVMENRGTIDKYMGDAMMAFWNAPLDDADHARHACLAALKMNEALIPVNEQVKARAVAEGRAPVLLNAGIGINTGPCSVGNMGSKQRFAYSALGDAVNLASRLESQTKAYGVNILVGEETRKQVPDLAMLELDLIRVKGKEKPVRIFTLAGDDDYAAVAGFKHWQTAHNGFLAAYRAGDFGCAAQEIVAARKAAGGKLEAYYDLFSGRIAEFTKNPPPESWDGVFVATEK</sequence>
<protein>
    <submittedName>
        <fullName evidence="9">Adenylate/guanylate cyclase domain-containing protein</fullName>
    </submittedName>
</protein>
<dbReference type="Pfam" id="PF00211">
    <property type="entry name" value="Guanylate_cyc"/>
    <property type="match status" value="1"/>
</dbReference>
<dbReference type="SMART" id="SM00044">
    <property type="entry name" value="CYCc"/>
    <property type="match status" value="1"/>
</dbReference>
<dbReference type="SMART" id="SM01080">
    <property type="entry name" value="CHASE2"/>
    <property type="match status" value="1"/>
</dbReference>
<comment type="similarity">
    <text evidence="2">Belongs to the adenylyl cyclase class-3 family.</text>
</comment>
<dbReference type="GO" id="GO:0030313">
    <property type="term" value="C:cell envelope"/>
    <property type="evidence" value="ECO:0007669"/>
    <property type="project" value="UniProtKB-SubCell"/>
</dbReference>
<dbReference type="InterPro" id="IPR007890">
    <property type="entry name" value="CHASE2"/>
</dbReference>
<dbReference type="Pfam" id="PF05226">
    <property type="entry name" value="CHASE2"/>
    <property type="match status" value="1"/>
</dbReference>
<feature type="transmembrane region" description="Helical" evidence="7">
    <location>
        <begin position="370"/>
        <end position="388"/>
    </location>
</feature>
<keyword evidence="4 7" id="KW-0812">Transmembrane</keyword>
<gene>
    <name evidence="9" type="ORF">DI551_00940</name>
</gene>
<organism evidence="9 10">
    <name type="scientific">Micavibrio aeruginosavorus</name>
    <dbReference type="NCBI Taxonomy" id="349221"/>
    <lineage>
        <taxon>Bacteria</taxon>
        <taxon>Pseudomonadati</taxon>
        <taxon>Bdellovibrionota</taxon>
        <taxon>Bdellovibrionia</taxon>
        <taxon>Bdellovibrionales</taxon>
        <taxon>Pseudobdellovibrionaceae</taxon>
        <taxon>Micavibrio</taxon>
    </lineage>
</organism>
<evidence type="ECO:0000256" key="5">
    <source>
        <dbReference type="ARBA" id="ARBA00022989"/>
    </source>
</evidence>
<evidence type="ECO:0000313" key="9">
    <source>
        <dbReference type="EMBL" id="PZQ48680.1"/>
    </source>
</evidence>
<dbReference type="AlphaFoldDB" id="A0A2W5QB97"/>
<keyword evidence="3" id="KW-1003">Cell membrane</keyword>
<evidence type="ECO:0000259" key="8">
    <source>
        <dbReference type="PROSITE" id="PS50125"/>
    </source>
</evidence>
<keyword evidence="6 7" id="KW-0472">Membrane</keyword>
<feature type="transmembrane region" description="Helical" evidence="7">
    <location>
        <begin position="426"/>
        <end position="446"/>
    </location>
</feature>
<proteinExistence type="inferred from homology"/>
<reference evidence="9 10" key="1">
    <citation type="submission" date="2017-08" db="EMBL/GenBank/DDBJ databases">
        <title>Infants hospitalized years apart are colonized by the same room-sourced microbial strains.</title>
        <authorList>
            <person name="Brooks B."/>
            <person name="Olm M.R."/>
            <person name="Firek B.A."/>
            <person name="Baker R."/>
            <person name="Thomas B.C."/>
            <person name="Morowitz M.J."/>
            <person name="Banfield J.F."/>
        </authorList>
    </citation>
    <scope>NUCLEOTIDE SEQUENCE [LARGE SCALE GENOMIC DNA]</scope>
    <source>
        <strain evidence="9">S2_005_002_R2_29</strain>
    </source>
</reference>
<evidence type="ECO:0000256" key="3">
    <source>
        <dbReference type="ARBA" id="ARBA00022475"/>
    </source>
</evidence>
<dbReference type="GO" id="GO:0004016">
    <property type="term" value="F:adenylate cyclase activity"/>
    <property type="evidence" value="ECO:0007669"/>
    <property type="project" value="UniProtKB-ARBA"/>
</dbReference>
<feature type="domain" description="Guanylate cyclase" evidence="8">
    <location>
        <begin position="488"/>
        <end position="626"/>
    </location>
</feature>
<dbReference type="InterPro" id="IPR029787">
    <property type="entry name" value="Nucleotide_cyclase"/>
</dbReference>
<dbReference type="SUPFAM" id="SSF55073">
    <property type="entry name" value="Nucleotide cyclase"/>
    <property type="match status" value="1"/>
</dbReference>
<dbReference type="GO" id="GO:0035556">
    <property type="term" value="P:intracellular signal transduction"/>
    <property type="evidence" value="ECO:0007669"/>
    <property type="project" value="InterPro"/>
</dbReference>
<feature type="transmembrane region" description="Helical" evidence="7">
    <location>
        <begin position="395"/>
        <end position="414"/>
    </location>
</feature>
<dbReference type="CDD" id="cd07302">
    <property type="entry name" value="CHD"/>
    <property type="match status" value="1"/>
</dbReference>
<name>A0A2W5QB97_9BACT</name>
<dbReference type="InterPro" id="IPR050697">
    <property type="entry name" value="Adenylyl/Guanylyl_Cyclase_3/4"/>
</dbReference>
<dbReference type="Gene3D" id="3.30.70.1230">
    <property type="entry name" value="Nucleotide cyclase"/>
    <property type="match status" value="1"/>
</dbReference>
<evidence type="ECO:0000256" key="1">
    <source>
        <dbReference type="ARBA" id="ARBA00004196"/>
    </source>
</evidence>
<evidence type="ECO:0000256" key="4">
    <source>
        <dbReference type="ARBA" id="ARBA00022692"/>
    </source>
</evidence>
<dbReference type="PANTHER" id="PTHR43081">
    <property type="entry name" value="ADENYLATE CYCLASE, TERMINAL-DIFFERENTIATION SPECIFIC-RELATED"/>
    <property type="match status" value="1"/>
</dbReference>
<evidence type="ECO:0000256" key="2">
    <source>
        <dbReference type="ARBA" id="ARBA00005381"/>
    </source>
</evidence>
<dbReference type="InterPro" id="IPR001054">
    <property type="entry name" value="A/G_cyclase"/>
</dbReference>